<accession>A0A1L7VAN8</accession>
<protein>
    <submittedName>
        <fullName evidence="5">Related to single-stranded TG1-3 binding protein</fullName>
    </submittedName>
</protein>
<sequence length="390" mass="40844">MSAANTTTTNNNMDAAVNDVANTLSNTSLNSKPADDKTAANEAASASAAEGRRLYIGNLAYATTEGELKDFFKSYLVESVSIPKNPRTDRPVGYAFVDLSTPTEAERAIEELSGKEILERKVSVQLARKPEPAGEKSEGANGEGSSAEGSRRRASGRGRGRGRGRGGRTARAGREGAEKKEGETTEAVAATEEAAPAAAAPATAETKTQARPQRERRERGPPADGIPSKTKVMVANLPYDLTEDKLIELFKAYEPSSAKIALRPIPRFMIKKLQARGEARKGRGFGFVTLASEELQQKAVNEMNGKEIEGREIAVKVAIDSPDKTDEEQHEGDATNGQKEATPATEATPAAAAPAPAAATEAATTPAAAPAPAATKTEATPASTTPATTA</sequence>
<reference evidence="6" key="1">
    <citation type="journal article" date="2016" name="Genome Biol. Evol.">
        <title>Comparative 'omics' of the Fusarium fujikuroi species complex highlights differences in genetic potential and metabolite synthesis.</title>
        <authorList>
            <person name="Niehaus E.-M."/>
            <person name="Muensterkoetter M."/>
            <person name="Proctor R.H."/>
            <person name="Brown D.W."/>
            <person name="Sharon A."/>
            <person name="Idan Y."/>
            <person name="Oren-Young L."/>
            <person name="Sieber C.M."/>
            <person name="Novak O."/>
            <person name="Pencik A."/>
            <person name="Tarkowska D."/>
            <person name="Hromadova K."/>
            <person name="Freeman S."/>
            <person name="Maymon M."/>
            <person name="Elazar M."/>
            <person name="Youssef S.A."/>
            <person name="El-Shabrawy E.S.M."/>
            <person name="Shalaby A.B.A."/>
            <person name="Houterman P."/>
            <person name="Brock N.L."/>
            <person name="Burkhardt I."/>
            <person name="Tsavkelova E.A."/>
            <person name="Dickschat J.S."/>
            <person name="Galuszka P."/>
            <person name="Gueldener U."/>
            <person name="Tudzynski B."/>
        </authorList>
    </citation>
    <scope>NUCLEOTIDE SEQUENCE [LARGE SCALE GENOMIC DNA]</scope>
    <source>
        <strain evidence="6">ET1</strain>
    </source>
</reference>
<dbReference type="PROSITE" id="PS50102">
    <property type="entry name" value="RRM"/>
    <property type="match status" value="2"/>
</dbReference>
<evidence type="ECO:0000256" key="1">
    <source>
        <dbReference type="ARBA" id="ARBA00022884"/>
    </source>
</evidence>
<dbReference type="InterPro" id="IPR052462">
    <property type="entry name" value="SLIRP/GR-RBP-like"/>
</dbReference>
<dbReference type="SUPFAM" id="SSF54928">
    <property type="entry name" value="RNA-binding domain, RBD"/>
    <property type="match status" value="2"/>
</dbReference>
<feature type="region of interest" description="Disordered" evidence="3">
    <location>
        <begin position="318"/>
        <end position="390"/>
    </location>
</feature>
<evidence type="ECO:0000256" key="2">
    <source>
        <dbReference type="PROSITE-ProRule" id="PRU00176"/>
    </source>
</evidence>
<comment type="caution">
    <text evidence="5">The sequence shown here is derived from an EMBL/GenBank/DDBJ whole genome shotgun (WGS) entry which is preliminary data.</text>
</comment>
<evidence type="ECO:0000259" key="4">
    <source>
        <dbReference type="PROSITE" id="PS50102"/>
    </source>
</evidence>
<feature type="compositionally biased region" description="Low complexity" evidence="3">
    <location>
        <begin position="185"/>
        <end position="211"/>
    </location>
</feature>
<keyword evidence="6" id="KW-1185">Reference proteome</keyword>
<feature type="compositionally biased region" description="Basic and acidic residues" evidence="3">
    <location>
        <begin position="212"/>
        <end position="221"/>
    </location>
</feature>
<dbReference type="Pfam" id="PF00076">
    <property type="entry name" value="RRM_1"/>
    <property type="match status" value="2"/>
</dbReference>
<dbReference type="AlphaFoldDB" id="A0A1L7VAN8"/>
<dbReference type="EMBL" id="FJOF01000002">
    <property type="protein sequence ID" value="CZR36646.1"/>
    <property type="molecule type" value="Genomic_DNA"/>
</dbReference>
<gene>
    <name evidence="5" type="ORF">FPRO_03094</name>
</gene>
<dbReference type="InterPro" id="IPR035979">
    <property type="entry name" value="RBD_domain_sf"/>
</dbReference>
<feature type="domain" description="RRM" evidence="4">
    <location>
        <begin position="52"/>
        <end position="129"/>
    </location>
</feature>
<dbReference type="FunFam" id="3.30.70.330:FF:001113">
    <property type="entry name" value="RNP domain protein"/>
    <property type="match status" value="1"/>
</dbReference>
<evidence type="ECO:0000256" key="3">
    <source>
        <dbReference type="SAM" id="MobiDB-lite"/>
    </source>
</evidence>
<evidence type="ECO:0000313" key="6">
    <source>
        <dbReference type="Proteomes" id="UP000183971"/>
    </source>
</evidence>
<dbReference type="InterPro" id="IPR012677">
    <property type="entry name" value="Nucleotide-bd_a/b_plait_sf"/>
</dbReference>
<organism evidence="5 6">
    <name type="scientific">Fusarium proliferatum (strain ET1)</name>
    <name type="common">Orchid endophyte fungus</name>
    <dbReference type="NCBI Taxonomy" id="1227346"/>
    <lineage>
        <taxon>Eukaryota</taxon>
        <taxon>Fungi</taxon>
        <taxon>Dikarya</taxon>
        <taxon>Ascomycota</taxon>
        <taxon>Pezizomycotina</taxon>
        <taxon>Sordariomycetes</taxon>
        <taxon>Hypocreomycetidae</taxon>
        <taxon>Hypocreales</taxon>
        <taxon>Nectriaceae</taxon>
        <taxon>Fusarium</taxon>
        <taxon>Fusarium fujikuroi species complex</taxon>
    </lineage>
</organism>
<keyword evidence="1 2" id="KW-0694">RNA-binding</keyword>
<dbReference type="GO" id="GO:0003723">
    <property type="term" value="F:RNA binding"/>
    <property type="evidence" value="ECO:0007669"/>
    <property type="project" value="UniProtKB-UniRule"/>
</dbReference>
<feature type="region of interest" description="Disordered" evidence="3">
    <location>
        <begin position="26"/>
        <end position="47"/>
    </location>
</feature>
<dbReference type="InterPro" id="IPR000504">
    <property type="entry name" value="RRM_dom"/>
</dbReference>
<dbReference type="RefSeq" id="XP_031077239.1">
    <property type="nucleotide sequence ID" value="XM_031226732.1"/>
</dbReference>
<dbReference type="GeneID" id="42047979"/>
<name>A0A1L7VAN8_FUSPR</name>
<dbReference type="Gene3D" id="3.30.70.330">
    <property type="match status" value="2"/>
</dbReference>
<proteinExistence type="predicted"/>
<feature type="compositionally biased region" description="Basic and acidic residues" evidence="3">
    <location>
        <begin position="172"/>
        <end position="183"/>
    </location>
</feature>
<feature type="region of interest" description="Disordered" evidence="3">
    <location>
        <begin position="125"/>
        <end position="230"/>
    </location>
</feature>
<feature type="compositionally biased region" description="Basic residues" evidence="3">
    <location>
        <begin position="152"/>
        <end position="168"/>
    </location>
</feature>
<dbReference type="VEuPathDB" id="FungiDB:FPRO_03094"/>
<dbReference type="Proteomes" id="UP000183971">
    <property type="component" value="Unassembled WGS sequence"/>
</dbReference>
<feature type="domain" description="RRM" evidence="4">
    <location>
        <begin position="230"/>
        <end position="320"/>
    </location>
</feature>
<dbReference type="PANTHER" id="PTHR48027">
    <property type="entry name" value="HETEROGENEOUS NUCLEAR RIBONUCLEOPROTEIN 87F-RELATED"/>
    <property type="match status" value="1"/>
</dbReference>
<feature type="compositionally biased region" description="Basic and acidic residues" evidence="3">
    <location>
        <begin position="125"/>
        <end position="138"/>
    </location>
</feature>
<feature type="compositionally biased region" description="Low complexity" evidence="3">
    <location>
        <begin position="139"/>
        <end position="148"/>
    </location>
</feature>
<feature type="compositionally biased region" description="Low complexity" evidence="3">
    <location>
        <begin position="340"/>
        <end position="390"/>
    </location>
</feature>
<dbReference type="SMART" id="SM00360">
    <property type="entry name" value="RRM"/>
    <property type="match status" value="2"/>
</dbReference>
<evidence type="ECO:0000313" key="5">
    <source>
        <dbReference type="EMBL" id="CZR36646.1"/>
    </source>
</evidence>